<dbReference type="GO" id="GO:0001518">
    <property type="term" value="C:voltage-gated sodium channel complex"/>
    <property type="evidence" value="ECO:0007669"/>
    <property type="project" value="TreeGrafter"/>
</dbReference>
<dbReference type="Gene3D" id="1.10.287.70">
    <property type="match status" value="1"/>
</dbReference>
<protein>
    <submittedName>
        <fullName evidence="9">Voltage-dependent R-type calcium channel subunit alpha-1E</fullName>
    </submittedName>
</protein>
<keyword evidence="4 7" id="KW-1133">Transmembrane helix</keyword>
<dbReference type="AlphaFoldDB" id="A0A1Q9DG95"/>
<dbReference type="SUPFAM" id="SSF47473">
    <property type="entry name" value="EF-hand"/>
    <property type="match status" value="1"/>
</dbReference>
<dbReference type="InterPro" id="IPR011992">
    <property type="entry name" value="EF-hand-dom_pair"/>
</dbReference>
<gene>
    <name evidence="9" type="primary">CACNA1E</name>
    <name evidence="9" type="ORF">AK812_SmicGene23788</name>
</gene>
<dbReference type="InterPro" id="IPR005821">
    <property type="entry name" value="Ion_trans_dom"/>
</dbReference>
<evidence type="ECO:0000313" key="9">
    <source>
        <dbReference type="EMBL" id="OLP94214.1"/>
    </source>
</evidence>
<reference evidence="9 10" key="1">
    <citation type="submission" date="2016-02" db="EMBL/GenBank/DDBJ databases">
        <title>Genome analysis of coral dinoflagellate symbionts highlights evolutionary adaptations to a symbiotic lifestyle.</title>
        <authorList>
            <person name="Aranda M."/>
            <person name="Li Y."/>
            <person name="Liew Y.J."/>
            <person name="Baumgarten S."/>
            <person name="Simakov O."/>
            <person name="Wilson M."/>
            <person name="Piel J."/>
            <person name="Ashoor H."/>
            <person name="Bougouffa S."/>
            <person name="Bajic V.B."/>
            <person name="Ryu T."/>
            <person name="Ravasi T."/>
            <person name="Bayer T."/>
            <person name="Micklem G."/>
            <person name="Kim H."/>
            <person name="Bhak J."/>
            <person name="Lajeunesse T.C."/>
            <person name="Voolstra C.R."/>
        </authorList>
    </citation>
    <scope>NUCLEOTIDE SEQUENCE [LARGE SCALE GENOMIC DNA]</scope>
    <source>
        <strain evidence="9 10">CCMP2467</strain>
    </source>
</reference>
<dbReference type="OMA" id="FFICELS"/>
<feature type="domain" description="EF-hand" evidence="8">
    <location>
        <begin position="372"/>
        <end position="407"/>
    </location>
</feature>
<dbReference type="GO" id="GO:0005248">
    <property type="term" value="F:voltage-gated sodium channel activity"/>
    <property type="evidence" value="ECO:0007669"/>
    <property type="project" value="TreeGrafter"/>
</dbReference>
<evidence type="ECO:0000256" key="5">
    <source>
        <dbReference type="ARBA" id="ARBA00023136"/>
    </source>
</evidence>
<dbReference type="Gene3D" id="1.10.238.10">
    <property type="entry name" value="EF-hand"/>
    <property type="match status" value="1"/>
</dbReference>
<dbReference type="EMBL" id="LSRX01000552">
    <property type="protein sequence ID" value="OLP94214.1"/>
    <property type="molecule type" value="Genomic_DNA"/>
</dbReference>
<dbReference type="Pfam" id="PF13499">
    <property type="entry name" value="EF-hand_7"/>
    <property type="match status" value="1"/>
</dbReference>
<organism evidence="9 10">
    <name type="scientific">Symbiodinium microadriaticum</name>
    <name type="common">Dinoflagellate</name>
    <name type="synonym">Zooxanthella microadriatica</name>
    <dbReference type="NCBI Taxonomy" id="2951"/>
    <lineage>
        <taxon>Eukaryota</taxon>
        <taxon>Sar</taxon>
        <taxon>Alveolata</taxon>
        <taxon>Dinophyceae</taxon>
        <taxon>Suessiales</taxon>
        <taxon>Symbiodiniaceae</taxon>
        <taxon>Symbiodinium</taxon>
    </lineage>
</organism>
<feature type="region of interest" description="Disordered" evidence="6">
    <location>
        <begin position="1"/>
        <end position="31"/>
    </location>
</feature>
<dbReference type="InterPro" id="IPR043203">
    <property type="entry name" value="VGCC_Ca_Na"/>
</dbReference>
<accession>A0A1Q9DG95</accession>
<dbReference type="PANTHER" id="PTHR10037:SF62">
    <property type="entry name" value="SODIUM CHANNEL PROTEIN 60E"/>
    <property type="match status" value="1"/>
</dbReference>
<feature type="transmembrane region" description="Helical" evidence="7">
    <location>
        <begin position="140"/>
        <end position="162"/>
    </location>
</feature>
<evidence type="ECO:0000256" key="6">
    <source>
        <dbReference type="SAM" id="MobiDB-lite"/>
    </source>
</evidence>
<dbReference type="OrthoDB" id="26525at2759"/>
<feature type="transmembrane region" description="Helical" evidence="7">
    <location>
        <begin position="243"/>
        <end position="267"/>
    </location>
</feature>
<dbReference type="Gene3D" id="1.20.120.350">
    <property type="entry name" value="Voltage-gated potassium channels. Chain C"/>
    <property type="match status" value="1"/>
</dbReference>
<dbReference type="SUPFAM" id="SSF81324">
    <property type="entry name" value="Voltage-gated potassium channels"/>
    <property type="match status" value="1"/>
</dbReference>
<dbReference type="Pfam" id="PF00520">
    <property type="entry name" value="Ion_trans"/>
    <property type="match status" value="1"/>
</dbReference>
<proteinExistence type="predicted"/>
<keyword evidence="5 7" id="KW-0472">Membrane</keyword>
<sequence>MTELLQSLKRADGAGDEGGQGPEAEGFDPASSYAVSHKVSASRNMLQDLAERTTERSKSFQVPVTESYLNTQNVRIDRKKTDRHLHGFRGKLDNFLQSNFCEYTVAVIIVVNAAMFGVQADYAVKHPFSDSPPAFDYINLFFNVFFICELSLRLIAYGLSFVSCWNPDFKWNILDSALVSLSIFEEVYGRIFMDDDGGRHLDMTSARVMRLLRLVRVIRVFRVLRFFSDLRIMVMGIMGSFKALFWALLLLSIIIYVTGIIILQFIADAAANELVELGPGPEFEGNAMFNSLERCCFTLFLCISGGISWVEVAEPLNEVNGTILVPLLTLYVAFAVFCVLNIVTGVFVERSTSMRAMDEENMMFDELESRKKWLREIRALFSSADQDGSGQVEWQEFEAVMADFHAQTAMKNLGFDTSRVSPTVLWNLIDYDNSGLIDIEEFAEALMKLHGSANAIDIARLRHDTAKIPKIFSAAQVVWAAELEAIRLEVQTLKDELSQKRGFRSSLGFKARADSARLDI</sequence>
<feature type="transmembrane region" description="Helical" evidence="7">
    <location>
        <begin position="323"/>
        <end position="348"/>
    </location>
</feature>
<dbReference type="InterPro" id="IPR027359">
    <property type="entry name" value="Volt_channel_dom_sf"/>
</dbReference>
<dbReference type="InterPro" id="IPR018247">
    <property type="entry name" value="EF_Hand_1_Ca_BS"/>
</dbReference>
<evidence type="ECO:0000256" key="4">
    <source>
        <dbReference type="ARBA" id="ARBA00022989"/>
    </source>
</evidence>
<feature type="domain" description="EF-hand" evidence="8">
    <location>
        <begin position="425"/>
        <end position="452"/>
    </location>
</feature>
<evidence type="ECO:0000256" key="2">
    <source>
        <dbReference type="ARBA" id="ARBA00022692"/>
    </source>
</evidence>
<name>A0A1Q9DG95_SYMMI</name>
<comment type="subcellular location">
    <subcellularLocation>
        <location evidence="1">Membrane</location>
        <topology evidence="1">Multi-pass membrane protein</topology>
    </subcellularLocation>
</comment>
<keyword evidence="10" id="KW-1185">Reference proteome</keyword>
<dbReference type="Proteomes" id="UP000186817">
    <property type="component" value="Unassembled WGS sequence"/>
</dbReference>
<evidence type="ECO:0000256" key="3">
    <source>
        <dbReference type="ARBA" id="ARBA00022837"/>
    </source>
</evidence>
<keyword evidence="2 7" id="KW-0812">Transmembrane</keyword>
<dbReference type="PROSITE" id="PS00018">
    <property type="entry name" value="EF_HAND_1"/>
    <property type="match status" value="2"/>
</dbReference>
<dbReference type="PROSITE" id="PS50222">
    <property type="entry name" value="EF_HAND_2"/>
    <property type="match status" value="2"/>
</dbReference>
<comment type="caution">
    <text evidence="9">The sequence shown here is derived from an EMBL/GenBank/DDBJ whole genome shotgun (WGS) entry which is preliminary data.</text>
</comment>
<feature type="transmembrane region" description="Helical" evidence="7">
    <location>
        <begin position="100"/>
        <end position="120"/>
    </location>
</feature>
<dbReference type="InterPro" id="IPR002048">
    <property type="entry name" value="EF_hand_dom"/>
</dbReference>
<dbReference type="GO" id="GO:0005509">
    <property type="term" value="F:calcium ion binding"/>
    <property type="evidence" value="ECO:0007669"/>
    <property type="project" value="InterPro"/>
</dbReference>
<dbReference type="SMART" id="SM00054">
    <property type="entry name" value="EFh"/>
    <property type="match status" value="2"/>
</dbReference>
<evidence type="ECO:0000256" key="1">
    <source>
        <dbReference type="ARBA" id="ARBA00004141"/>
    </source>
</evidence>
<keyword evidence="3" id="KW-0106">Calcium</keyword>
<evidence type="ECO:0000259" key="8">
    <source>
        <dbReference type="PROSITE" id="PS50222"/>
    </source>
</evidence>
<evidence type="ECO:0000256" key="7">
    <source>
        <dbReference type="SAM" id="Phobius"/>
    </source>
</evidence>
<evidence type="ECO:0000313" key="10">
    <source>
        <dbReference type="Proteomes" id="UP000186817"/>
    </source>
</evidence>
<dbReference type="PANTHER" id="PTHR10037">
    <property type="entry name" value="VOLTAGE-GATED CATION CHANNEL CALCIUM AND SODIUM"/>
    <property type="match status" value="1"/>
</dbReference>